<dbReference type="STRING" id="83449.BON30_27590"/>
<sequence>MNIRHSVALVTGANRGLGLSLTRALLARGAKKVYAAARTPASNSMDGVVPVVLDVTKPDTIAAAARELGDVTLLVNNAGIIRARGLLAGGIVATAREELETNYLGPLALSEAFAPVLARNGGGAILNVLSVLSWLAPPGSTTYGASKAAAWALTNGLRAELGPRGTQVTAVHVGYIDTDMVRGLDVPKVPAEEVARLALDGVEAGADEVLVDQLTRTVKDGLSRGLYLRAPSAPRG</sequence>
<reference evidence="5" key="1">
    <citation type="submission" date="2016-11" db="EMBL/GenBank/DDBJ databases">
        <authorList>
            <person name="Shukria A."/>
            <person name="Stevens D.C."/>
        </authorList>
    </citation>
    <scope>NUCLEOTIDE SEQUENCE [LARGE SCALE GENOMIC DNA]</scope>
    <source>
        <strain evidence="5">Cbfe23</strain>
    </source>
</reference>
<dbReference type="InterPro" id="IPR020904">
    <property type="entry name" value="Sc_DH/Rdtase_CS"/>
</dbReference>
<dbReference type="Proteomes" id="UP000182229">
    <property type="component" value="Unassembled WGS sequence"/>
</dbReference>
<evidence type="ECO:0000313" key="5">
    <source>
        <dbReference type="Proteomes" id="UP000182229"/>
    </source>
</evidence>
<dbReference type="Gene3D" id="3.40.50.720">
    <property type="entry name" value="NAD(P)-binding Rossmann-like Domain"/>
    <property type="match status" value="1"/>
</dbReference>
<dbReference type="NCBIfam" id="NF006119">
    <property type="entry name" value="PRK08264.1-5"/>
    <property type="match status" value="1"/>
</dbReference>
<dbReference type="SUPFAM" id="SSF51735">
    <property type="entry name" value="NAD(P)-binding Rossmann-fold domains"/>
    <property type="match status" value="1"/>
</dbReference>
<dbReference type="PRINTS" id="PR00080">
    <property type="entry name" value="SDRFAMILY"/>
</dbReference>
<evidence type="ECO:0000313" key="4">
    <source>
        <dbReference type="EMBL" id="OJH37924.1"/>
    </source>
</evidence>
<dbReference type="PANTHER" id="PTHR44196">
    <property type="entry name" value="DEHYDROGENASE/REDUCTASE SDR FAMILY MEMBER 7B"/>
    <property type="match status" value="1"/>
</dbReference>
<proteinExistence type="inferred from homology"/>
<dbReference type="PROSITE" id="PS00061">
    <property type="entry name" value="ADH_SHORT"/>
    <property type="match status" value="1"/>
</dbReference>
<comment type="similarity">
    <text evidence="1 3">Belongs to the short-chain dehydrogenases/reductases (SDR) family.</text>
</comment>
<dbReference type="AlphaFoldDB" id="A0A1L9B6P1"/>
<dbReference type="InterPro" id="IPR002347">
    <property type="entry name" value="SDR_fam"/>
</dbReference>
<dbReference type="GO" id="GO:0016491">
    <property type="term" value="F:oxidoreductase activity"/>
    <property type="evidence" value="ECO:0007669"/>
    <property type="project" value="UniProtKB-KW"/>
</dbReference>
<dbReference type="OrthoDB" id="5334159at2"/>
<dbReference type="PANTHER" id="PTHR44196:SF1">
    <property type="entry name" value="DEHYDROGENASE_REDUCTASE SDR FAMILY MEMBER 7B"/>
    <property type="match status" value="1"/>
</dbReference>
<reference evidence="4 5" key="2">
    <citation type="submission" date="2016-12" db="EMBL/GenBank/DDBJ databases">
        <title>Draft Genome Sequence of Cystobacter ferrugineus Strain Cbfe23.</title>
        <authorList>
            <person name="Akbar S."/>
            <person name="Dowd S.E."/>
            <person name="Stevens D.C."/>
        </authorList>
    </citation>
    <scope>NUCLEOTIDE SEQUENCE [LARGE SCALE GENOMIC DNA]</scope>
    <source>
        <strain evidence="4 5">Cbfe23</strain>
    </source>
</reference>
<dbReference type="PRINTS" id="PR00081">
    <property type="entry name" value="GDHRDH"/>
</dbReference>
<evidence type="ECO:0000256" key="1">
    <source>
        <dbReference type="ARBA" id="ARBA00006484"/>
    </source>
</evidence>
<organism evidence="4 5">
    <name type="scientific">Cystobacter ferrugineus</name>
    <dbReference type="NCBI Taxonomy" id="83449"/>
    <lineage>
        <taxon>Bacteria</taxon>
        <taxon>Pseudomonadati</taxon>
        <taxon>Myxococcota</taxon>
        <taxon>Myxococcia</taxon>
        <taxon>Myxococcales</taxon>
        <taxon>Cystobacterineae</taxon>
        <taxon>Archangiaceae</taxon>
        <taxon>Cystobacter</taxon>
    </lineage>
</organism>
<dbReference type="GO" id="GO:0016020">
    <property type="term" value="C:membrane"/>
    <property type="evidence" value="ECO:0007669"/>
    <property type="project" value="TreeGrafter"/>
</dbReference>
<accession>A0A1L9B6P1</accession>
<dbReference type="Pfam" id="PF00106">
    <property type="entry name" value="adh_short"/>
    <property type="match status" value="1"/>
</dbReference>
<keyword evidence="5" id="KW-1185">Reference proteome</keyword>
<protein>
    <submittedName>
        <fullName evidence="4">Short-chain dehydrogenase</fullName>
    </submittedName>
</protein>
<dbReference type="EMBL" id="MPIN01000007">
    <property type="protein sequence ID" value="OJH37924.1"/>
    <property type="molecule type" value="Genomic_DNA"/>
</dbReference>
<keyword evidence="2" id="KW-0560">Oxidoreductase</keyword>
<dbReference type="InterPro" id="IPR036291">
    <property type="entry name" value="NAD(P)-bd_dom_sf"/>
</dbReference>
<dbReference type="RefSeq" id="WP_071901391.1">
    <property type="nucleotide sequence ID" value="NZ_MPIN01000007.1"/>
</dbReference>
<gene>
    <name evidence="4" type="ORF">BON30_27590</name>
</gene>
<evidence type="ECO:0000256" key="3">
    <source>
        <dbReference type="RuleBase" id="RU000363"/>
    </source>
</evidence>
<evidence type="ECO:0000256" key="2">
    <source>
        <dbReference type="ARBA" id="ARBA00023002"/>
    </source>
</evidence>
<dbReference type="NCBIfam" id="NF006117">
    <property type="entry name" value="PRK08264.1-3"/>
    <property type="match status" value="1"/>
</dbReference>
<comment type="caution">
    <text evidence="4">The sequence shown here is derived from an EMBL/GenBank/DDBJ whole genome shotgun (WGS) entry which is preliminary data.</text>
</comment>
<name>A0A1L9B6P1_9BACT</name>